<dbReference type="Gene3D" id="3.40.50.790">
    <property type="match status" value="1"/>
</dbReference>
<dbReference type="AlphaFoldDB" id="A0A8D9N827"/>
<evidence type="ECO:0000256" key="3">
    <source>
        <dbReference type="ARBA" id="ARBA00022845"/>
    </source>
</evidence>
<accession>A0A8D9N827</accession>
<comment type="similarity">
    <text evidence="1">Belongs to the universal ribosomal protein uL1 family.</text>
</comment>
<dbReference type="InterPro" id="IPR023674">
    <property type="entry name" value="Ribosomal_uL1-like"/>
</dbReference>
<dbReference type="GO" id="GO:0006417">
    <property type="term" value="P:regulation of translation"/>
    <property type="evidence" value="ECO:0007669"/>
    <property type="project" value="UniProtKB-KW"/>
</dbReference>
<evidence type="ECO:0000256" key="1">
    <source>
        <dbReference type="ARBA" id="ARBA00010531"/>
    </source>
</evidence>
<dbReference type="InterPro" id="IPR028364">
    <property type="entry name" value="Ribosomal_uL1/biogenesis"/>
</dbReference>
<reference evidence="8 9" key="1">
    <citation type="journal article" date="2015" name="Genome Biol. Evol.">
        <title>Genome evolution in the primary endosymbiont of whiteflies sheds light on their divergence.</title>
        <authorList>
            <person name="Santos-Garcia D."/>
            <person name="Vargas-Chavez C."/>
            <person name="Moya A."/>
            <person name="Latorre A."/>
            <person name="Silva"/>
            <person name="F J."/>
        </authorList>
    </citation>
    <scope>NUCLEOTIDE SEQUENCE [LARGE SCALE GENOMIC DNA]</scope>
    <source>
        <strain evidence="9">AD-VLC</strain>
    </source>
</reference>
<dbReference type="Proteomes" id="UP000032800">
    <property type="component" value="Chromosome I"/>
</dbReference>
<dbReference type="PANTHER" id="PTHR36427:SF3">
    <property type="entry name" value="LARGE RIBOSOMAL SUBUNIT PROTEIN UL1M"/>
    <property type="match status" value="1"/>
</dbReference>
<evidence type="ECO:0000256" key="7">
    <source>
        <dbReference type="ARBA" id="ARBA00035452"/>
    </source>
</evidence>
<protein>
    <recommendedName>
        <fullName evidence="6">Large ribosomal subunit protein uL1</fullName>
    </recommendedName>
    <alternativeName>
        <fullName evidence="7">50S ribosomal protein L1</fullName>
    </alternativeName>
</protein>
<evidence type="ECO:0000256" key="2">
    <source>
        <dbReference type="ARBA" id="ARBA00022491"/>
    </source>
</evidence>
<keyword evidence="5" id="KW-0687">Ribonucleoprotein</keyword>
<dbReference type="RefSeq" id="WP_219848814.1">
    <property type="nucleotide sequence ID" value="NZ_LN649255.1"/>
</dbReference>
<dbReference type="KEGG" id="plc:PAD_148"/>
<evidence type="ECO:0000313" key="9">
    <source>
        <dbReference type="Proteomes" id="UP000032800"/>
    </source>
</evidence>
<dbReference type="SUPFAM" id="SSF56808">
    <property type="entry name" value="Ribosomal protein L1"/>
    <property type="match status" value="1"/>
</dbReference>
<name>A0A8D9N827_9GAMM</name>
<evidence type="ECO:0000313" key="8">
    <source>
        <dbReference type="EMBL" id="CEI58713.1"/>
    </source>
</evidence>
<dbReference type="EMBL" id="LN649255">
    <property type="protein sequence ID" value="CEI58713.1"/>
    <property type="molecule type" value="Genomic_DNA"/>
</dbReference>
<keyword evidence="4 8" id="KW-0689">Ribosomal protein</keyword>
<dbReference type="GO" id="GO:0006412">
    <property type="term" value="P:translation"/>
    <property type="evidence" value="ECO:0007669"/>
    <property type="project" value="InterPro"/>
</dbReference>
<evidence type="ECO:0000256" key="6">
    <source>
        <dbReference type="ARBA" id="ARBA00035241"/>
    </source>
</evidence>
<dbReference type="PANTHER" id="PTHR36427">
    <property type="entry name" value="54S RIBOSOMAL PROTEIN L1, MITOCHONDRIAL"/>
    <property type="match status" value="1"/>
</dbReference>
<organism evidence="8 9">
    <name type="scientific">Candidatus Portiera aleyrodidarum</name>
    <name type="common">primary endosymbiont of Bemisia tabaci</name>
    <dbReference type="NCBI Taxonomy" id="91844"/>
    <lineage>
        <taxon>Bacteria</taxon>
        <taxon>Pseudomonadati</taxon>
        <taxon>Pseudomonadota</taxon>
        <taxon>Gammaproteobacteria</taxon>
        <taxon>Candidatus Johnevansiales</taxon>
        <taxon>Candidatus Johnevansiaceae</taxon>
        <taxon>Candidatus Portiera</taxon>
    </lineage>
</organism>
<evidence type="ECO:0000256" key="5">
    <source>
        <dbReference type="ARBA" id="ARBA00023274"/>
    </source>
</evidence>
<sequence length="228" mass="26249">MRYISKRKVLINKIIETNKKYSLVEAIEILKKVTFVKFCETIDLVIKLGKNLKKNNIKLPSSLDKKIIVVLNNCDLNEKKKFLELGVYIIGINALIENIKKKEIKFNVILCDPESFEKLKKIKKILKSKGIKLKKESITKDIFKKVKEIKEGKINYCTDKNGILNIGIGKINFSIKQIKENFYVLIKDLLNKKQGKVKGSYIKKIYISSTMGPSLIVDNKELVIKKSN</sequence>
<dbReference type="InterPro" id="IPR002143">
    <property type="entry name" value="Ribosomal_uL1"/>
</dbReference>
<dbReference type="GO" id="GO:0003723">
    <property type="term" value="F:RNA binding"/>
    <property type="evidence" value="ECO:0007669"/>
    <property type="project" value="InterPro"/>
</dbReference>
<dbReference type="PIRSF" id="PIRSF002155">
    <property type="entry name" value="Ribosomal_L1"/>
    <property type="match status" value="1"/>
</dbReference>
<dbReference type="CDD" id="cd00403">
    <property type="entry name" value="Ribosomal_L1"/>
    <property type="match status" value="1"/>
</dbReference>
<keyword evidence="2" id="KW-0678">Repressor</keyword>
<gene>
    <name evidence="8" type="primary">rplA</name>
    <name evidence="8" type="ORF">PAD_148</name>
</gene>
<dbReference type="InterPro" id="IPR016095">
    <property type="entry name" value="Ribosomal_uL1_3-a/b-sand"/>
</dbReference>
<keyword evidence="3" id="KW-0810">Translation regulation</keyword>
<dbReference type="Gene3D" id="3.30.190.20">
    <property type="match status" value="1"/>
</dbReference>
<evidence type="ECO:0000256" key="4">
    <source>
        <dbReference type="ARBA" id="ARBA00022980"/>
    </source>
</evidence>
<proteinExistence type="inferred from homology"/>
<dbReference type="Pfam" id="PF00687">
    <property type="entry name" value="Ribosomal_L1"/>
    <property type="match status" value="1"/>
</dbReference>
<dbReference type="GO" id="GO:0015934">
    <property type="term" value="C:large ribosomal subunit"/>
    <property type="evidence" value="ECO:0007669"/>
    <property type="project" value="InterPro"/>
</dbReference>
<dbReference type="GO" id="GO:0003735">
    <property type="term" value="F:structural constituent of ribosome"/>
    <property type="evidence" value="ECO:0007669"/>
    <property type="project" value="InterPro"/>
</dbReference>